<keyword evidence="2" id="KW-1185">Reference proteome</keyword>
<dbReference type="RefSeq" id="WP_042518163.1">
    <property type="nucleotide sequence ID" value="NZ_JXQK01000043.1"/>
</dbReference>
<comment type="caution">
    <text evidence="1">The sequence shown here is derived from an EMBL/GenBank/DDBJ whole genome shotgun (WGS) entry which is preliminary data.</text>
</comment>
<dbReference type="Proteomes" id="UP000032046">
    <property type="component" value="Unassembled WGS sequence"/>
</dbReference>
<evidence type="ECO:0000313" key="2">
    <source>
        <dbReference type="Proteomes" id="UP000032046"/>
    </source>
</evidence>
<dbReference type="AlphaFoldDB" id="A0A0D0IX71"/>
<dbReference type="STRING" id="1602171.ST44_03580"/>
<reference evidence="1 2" key="1">
    <citation type="submission" date="2015-01" db="EMBL/GenBank/DDBJ databases">
        <title>Comparative genomics of non-oral Prevotella species.</title>
        <authorList>
            <person name="Accetto T."/>
            <person name="Nograsek B."/>
            <person name="Avgustin G."/>
        </authorList>
    </citation>
    <scope>NUCLEOTIDE SEQUENCE [LARGE SCALE GENOMIC DNA]</scope>
    <source>
        <strain evidence="1 2">P5-119</strain>
    </source>
</reference>
<sequence>MASLAKAISKNLFDSILPTFGNQRASVPAWDNGQKMFICNEYESGNGNRYYRGIRFCDRIVIVEKVGLYHNWTYIDSIEIYAFNGKKLELIQKRDYDKVHRNEEFIRAESERMVKDYLAGILKSQRTSVPTAEIEIQAKSLIGKCYKSFLDADFNTRLTQILPAIEQK</sequence>
<dbReference type="EMBL" id="JXQK01000043">
    <property type="protein sequence ID" value="KIP63356.1"/>
    <property type="molecule type" value="Genomic_DNA"/>
</dbReference>
<protein>
    <submittedName>
        <fullName evidence="1">Uncharacterized protein</fullName>
    </submittedName>
</protein>
<name>A0A0D0IX71_9BACT</name>
<accession>A0A0D0IX71</accession>
<evidence type="ECO:0000313" key="1">
    <source>
        <dbReference type="EMBL" id="KIP63356.1"/>
    </source>
</evidence>
<organism evidence="1 2">
    <name type="scientific">Prevotella pectinovora</name>
    <dbReference type="NCBI Taxonomy" id="1602169"/>
    <lineage>
        <taxon>Bacteria</taxon>
        <taxon>Pseudomonadati</taxon>
        <taxon>Bacteroidota</taxon>
        <taxon>Bacteroidia</taxon>
        <taxon>Bacteroidales</taxon>
        <taxon>Prevotellaceae</taxon>
        <taxon>Prevotella</taxon>
    </lineage>
</organism>
<gene>
    <name evidence="1" type="ORF">ST44_03580</name>
</gene>
<proteinExistence type="predicted"/>